<sequence>MVAIPKCLRPLCLLFLLLLFIVSLLSFNVSISTSITVILLLASNASILHDWEAFYSISLFLICILINANITDIKLTLFFSFFYEFLFFSFFELLRSSFFSFAFHSISFSLLSLVLSLSLSNLVSSIPFPISGLDEAFLTHLTSFPLVTSYTYFIATALEPYQYKISNTKIGN</sequence>
<evidence type="ECO:0008006" key="4">
    <source>
        <dbReference type="Google" id="ProtNLM"/>
    </source>
</evidence>
<proteinExistence type="predicted"/>
<keyword evidence="1" id="KW-0812">Transmembrane</keyword>
<reference evidence="2 3" key="1">
    <citation type="submission" date="2023-03" db="EMBL/GenBank/DDBJ databases">
        <title>High recombination rates correlate with genetic variation in Cardiocondyla obscurior ants.</title>
        <authorList>
            <person name="Errbii M."/>
        </authorList>
    </citation>
    <scope>NUCLEOTIDE SEQUENCE [LARGE SCALE GENOMIC DNA]</scope>
    <source>
        <strain evidence="2">Alpha-2009</strain>
        <tissue evidence="2">Whole body</tissue>
    </source>
</reference>
<gene>
    <name evidence="2" type="ORF">PUN28_001837</name>
</gene>
<name>A0AAW2GRC7_9HYME</name>
<keyword evidence="1" id="KW-1133">Transmembrane helix</keyword>
<comment type="caution">
    <text evidence="2">The sequence shown here is derived from an EMBL/GenBank/DDBJ whole genome shotgun (WGS) entry which is preliminary data.</text>
</comment>
<evidence type="ECO:0000256" key="1">
    <source>
        <dbReference type="SAM" id="Phobius"/>
    </source>
</evidence>
<evidence type="ECO:0000313" key="3">
    <source>
        <dbReference type="Proteomes" id="UP001430953"/>
    </source>
</evidence>
<feature type="transmembrane region" description="Helical" evidence="1">
    <location>
        <begin position="12"/>
        <end position="41"/>
    </location>
</feature>
<dbReference type="AlphaFoldDB" id="A0AAW2GRC7"/>
<keyword evidence="1" id="KW-0472">Membrane</keyword>
<accession>A0AAW2GRC7</accession>
<evidence type="ECO:0000313" key="2">
    <source>
        <dbReference type="EMBL" id="KAL0129847.1"/>
    </source>
</evidence>
<feature type="transmembrane region" description="Helical" evidence="1">
    <location>
        <begin position="101"/>
        <end position="123"/>
    </location>
</feature>
<protein>
    <recommendedName>
        <fullName evidence="4">NADH dehydrogenase subunit 6</fullName>
    </recommendedName>
</protein>
<dbReference type="Proteomes" id="UP001430953">
    <property type="component" value="Unassembled WGS sequence"/>
</dbReference>
<feature type="transmembrane region" description="Helical" evidence="1">
    <location>
        <begin position="77"/>
        <end position="95"/>
    </location>
</feature>
<dbReference type="EMBL" id="JADYXP020000002">
    <property type="protein sequence ID" value="KAL0129847.1"/>
    <property type="molecule type" value="Genomic_DNA"/>
</dbReference>
<organism evidence="2 3">
    <name type="scientific">Cardiocondyla obscurior</name>
    <dbReference type="NCBI Taxonomy" id="286306"/>
    <lineage>
        <taxon>Eukaryota</taxon>
        <taxon>Metazoa</taxon>
        <taxon>Ecdysozoa</taxon>
        <taxon>Arthropoda</taxon>
        <taxon>Hexapoda</taxon>
        <taxon>Insecta</taxon>
        <taxon>Pterygota</taxon>
        <taxon>Neoptera</taxon>
        <taxon>Endopterygota</taxon>
        <taxon>Hymenoptera</taxon>
        <taxon>Apocrita</taxon>
        <taxon>Aculeata</taxon>
        <taxon>Formicoidea</taxon>
        <taxon>Formicidae</taxon>
        <taxon>Myrmicinae</taxon>
        <taxon>Cardiocondyla</taxon>
    </lineage>
</organism>
<feature type="transmembrane region" description="Helical" evidence="1">
    <location>
        <begin position="53"/>
        <end position="70"/>
    </location>
</feature>
<keyword evidence="3" id="KW-1185">Reference proteome</keyword>